<keyword evidence="5" id="KW-0175">Coiled coil</keyword>
<dbReference type="RefSeq" id="WP_123212314.1">
    <property type="nucleotide sequence ID" value="NZ_RJVO01000006.1"/>
</dbReference>
<dbReference type="PROSITE" id="PS51257">
    <property type="entry name" value="PROKAR_LIPOPROTEIN"/>
    <property type="match status" value="1"/>
</dbReference>
<keyword evidence="6" id="KW-0732">Signal</keyword>
<dbReference type="PANTHER" id="PTHR30329:SF21">
    <property type="entry name" value="LIPOPROTEIN YIAD-RELATED"/>
    <property type="match status" value="1"/>
</dbReference>
<keyword evidence="9" id="KW-1185">Reference proteome</keyword>
<organism evidence="8 9">
    <name type="scientific">Stagnimonas aquatica</name>
    <dbReference type="NCBI Taxonomy" id="2689987"/>
    <lineage>
        <taxon>Bacteria</taxon>
        <taxon>Pseudomonadati</taxon>
        <taxon>Pseudomonadota</taxon>
        <taxon>Gammaproteobacteria</taxon>
        <taxon>Nevskiales</taxon>
        <taxon>Nevskiaceae</taxon>
        <taxon>Stagnimonas</taxon>
    </lineage>
</organism>
<proteinExistence type="predicted"/>
<evidence type="ECO:0000256" key="5">
    <source>
        <dbReference type="SAM" id="Coils"/>
    </source>
</evidence>
<protein>
    <submittedName>
        <fullName evidence="8">OmpA family protein</fullName>
    </submittedName>
</protein>
<dbReference type="InterPro" id="IPR050330">
    <property type="entry name" value="Bact_OuterMem_StrucFunc"/>
</dbReference>
<comment type="caution">
    <text evidence="8">The sequence shown here is derived from an EMBL/GenBank/DDBJ whole genome shotgun (WGS) entry which is preliminary data.</text>
</comment>
<feature type="coiled-coil region" evidence="5">
    <location>
        <begin position="91"/>
        <end position="176"/>
    </location>
</feature>
<sequence>MNHYRKLSFRTAPLAAAALLLAACGANPVKPEGADQVRAELTALQTNPDYASRAPVALQEAESAVRQAETPTADTAAGSQAVYVAERKVAIARAQAEKRLAEDQVRTLSDQRNAIRLDARTAEAEAAKSQAEQAIAIAQAQQQAALAARSEAEAAKAEAEELRRQMEDLQAKQTDRGLVMTLGDVLFATGKADLKAGSAERLNKLVAFLGKYPDRTVVIEGHTDSTGSEATNQRLSQQRAEAVRAYLLSQGVAANRVSAVGKGESLPVADNATAAGRQQNRRVEIVISNVLSR</sequence>
<evidence type="ECO:0000256" key="6">
    <source>
        <dbReference type="SAM" id="SignalP"/>
    </source>
</evidence>
<dbReference type="PRINTS" id="PR01023">
    <property type="entry name" value="NAFLGMOTY"/>
</dbReference>
<dbReference type="GO" id="GO:0009279">
    <property type="term" value="C:cell outer membrane"/>
    <property type="evidence" value="ECO:0007669"/>
    <property type="project" value="UniProtKB-SubCell"/>
</dbReference>
<dbReference type="InParanoid" id="A0A3N0V7V6"/>
<accession>A0A3N0V7V6</accession>
<evidence type="ECO:0000313" key="9">
    <source>
        <dbReference type="Proteomes" id="UP000282106"/>
    </source>
</evidence>
<keyword evidence="3" id="KW-0998">Cell outer membrane</keyword>
<feature type="signal peptide" evidence="6">
    <location>
        <begin position="1"/>
        <end position="22"/>
    </location>
</feature>
<feature type="chain" id="PRO_5017955132" evidence="6">
    <location>
        <begin position="23"/>
        <end position="293"/>
    </location>
</feature>
<dbReference type="PANTHER" id="PTHR30329">
    <property type="entry name" value="STATOR ELEMENT OF FLAGELLAR MOTOR COMPLEX"/>
    <property type="match status" value="1"/>
</dbReference>
<evidence type="ECO:0000259" key="7">
    <source>
        <dbReference type="PROSITE" id="PS51123"/>
    </source>
</evidence>
<dbReference type="EMBL" id="RJVO01000006">
    <property type="protein sequence ID" value="ROH88692.1"/>
    <property type="molecule type" value="Genomic_DNA"/>
</dbReference>
<dbReference type="CDD" id="cd07185">
    <property type="entry name" value="OmpA_C-like"/>
    <property type="match status" value="1"/>
</dbReference>
<dbReference type="PRINTS" id="PR01021">
    <property type="entry name" value="OMPADOMAIN"/>
</dbReference>
<comment type="subcellular location">
    <subcellularLocation>
        <location evidence="1">Cell outer membrane</location>
    </subcellularLocation>
</comment>
<dbReference type="InterPro" id="IPR006664">
    <property type="entry name" value="OMP_bac"/>
</dbReference>
<dbReference type="InterPro" id="IPR006665">
    <property type="entry name" value="OmpA-like"/>
</dbReference>
<reference evidence="8 9" key="1">
    <citation type="submission" date="2018-10" db="EMBL/GenBank/DDBJ databases">
        <authorList>
            <person name="Chen W.-M."/>
        </authorList>
    </citation>
    <scope>NUCLEOTIDE SEQUENCE [LARGE SCALE GENOMIC DNA]</scope>
    <source>
        <strain evidence="8 9">THS-13</strain>
    </source>
</reference>
<evidence type="ECO:0000313" key="8">
    <source>
        <dbReference type="EMBL" id="ROH88692.1"/>
    </source>
</evidence>
<evidence type="ECO:0000256" key="2">
    <source>
        <dbReference type="ARBA" id="ARBA00023136"/>
    </source>
</evidence>
<dbReference type="InterPro" id="IPR036737">
    <property type="entry name" value="OmpA-like_sf"/>
</dbReference>
<dbReference type="AlphaFoldDB" id="A0A3N0V7V6"/>
<dbReference type="SUPFAM" id="SSF103088">
    <property type="entry name" value="OmpA-like"/>
    <property type="match status" value="1"/>
</dbReference>
<evidence type="ECO:0000256" key="1">
    <source>
        <dbReference type="ARBA" id="ARBA00004442"/>
    </source>
</evidence>
<gene>
    <name evidence="8" type="ORF">ED208_12805</name>
</gene>
<dbReference type="Proteomes" id="UP000282106">
    <property type="component" value="Unassembled WGS sequence"/>
</dbReference>
<dbReference type="PROSITE" id="PS51123">
    <property type="entry name" value="OMPA_2"/>
    <property type="match status" value="1"/>
</dbReference>
<evidence type="ECO:0000256" key="3">
    <source>
        <dbReference type="ARBA" id="ARBA00023237"/>
    </source>
</evidence>
<keyword evidence="2 4" id="KW-0472">Membrane</keyword>
<name>A0A3N0V7V6_9GAMM</name>
<feature type="domain" description="OmpA-like" evidence="7">
    <location>
        <begin position="174"/>
        <end position="291"/>
    </location>
</feature>
<dbReference type="Pfam" id="PF00691">
    <property type="entry name" value="OmpA"/>
    <property type="match status" value="1"/>
</dbReference>
<evidence type="ECO:0000256" key="4">
    <source>
        <dbReference type="PROSITE-ProRule" id="PRU00473"/>
    </source>
</evidence>
<dbReference type="Gene3D" id="3.30.1330.60">
    <property type="entry name" value="OmpA-like domain"/>
    <property type="match status" value="1"/>
</dbReference>